<evidence type="ECO:0000313" key="4">
    <source>
        <dbReference type="Proteomes" id="UP000814243"/>
    </source>
</evidence>
<dbReference type="GO" id="GO:0004190">
    <property type="term" value="F:aspartic-type endopeptidase activity"/>
    <property type="evidence" value="ECO:0007669"/>
    <property type="project" value="InterPro"/>
</dbReference>
<protein>
    <recommendedName>
        <fullName evidence="2">Peptidase A2 domain-containing protein</fullName>
    </recommendedName>
</protein>
<keyword evidence="1" id="KW-0378">Hydrolase</keyword>
<dbReference type="AlphaFoldDB" id="A0A922SEF8"/>
<name>A0A922SEF8_SPOEX</name>
<evidence type="ECO:0000256" key="1">
    <source>
        <dbReference type="ARBA" id="ARBA00022801"/>
    </source>
</evidence>
<evidence type="ECO:0000313" key="3">
    <source>
        <dbReference type="EMBL" id="KAH9634756.1"/>
    </source>
</evidence>
<dbReference type="Proteomes" id="UP000814243">
    <property type="component" value="Unassembled WGS sequence"/>
</dbReference>
<proteinExistence type="predicted"/>
<comment type="caution">
    <text evidence="3">The sequence shown here is derived from an EMBL/GenBank/DDBJ whole genome shotgun (WGS) entry which is preliminary data.</text>
</comment>
<sequence>MQCPTFMDMDVATRNKTTRNLNLCKNCLFSHGGSKCNSTKKCRTCNYRHHSLLHDDNLKGQQSTPTTSTAAERTSNHINGEQEILLTTIQLRVKNKEGDYVILRALLDQGSQVSLVTENAAQRLNLPRNKMNAAVTGIGTIMGKSKGMIKLECKSIHSDYTFLTEALVMSKLINNLPNSTINTENWTHLHNIELADPDYNVSGPIDLLLGADIYSDVILAGIIKHNNGSPVAQQTKLGWILSGATKQFNCLVTLTELDNLTKFWEIEDIPSESENTAEDEFCEKYYTETTQRLSNGRYVVKMPMRSNYEQNLGNSKPQATAQFLHLEKKMARQDHFAKLYKEFIREYIDLGHMKPVTESDSRVQAYLPHHGVVRDCSSTTKLRAVFNASMKTDSGTA</sequence>
<dbReference type="PANTHER" id="PTHR47331">
    <property type="entry name" value="PHD-TYPE DOMAIN-CONTAINING PROTEIN"/>
    <property type="match status" value="1"/>
</dbReference>
<dbReference type="PROSITE" id="PS50175">
    <property type="entry name" value="ASP_PROT_RETROV"/>
    <property type="match status" value="1"/>
</dbReference>
<dbReference type="EMBL" id="JACEFF010000592">
    <property type="protein sequence ID" value="KAH9634756.1"/>
    <property type="molecule type" value="Genomic_DNA"/>
</dbReference>
<reference evidence="3" key="1">
    <citation type="journal article" date="2021" name="G3 (Bethesda)">
        <title>Genome and transcriptome analysis of the beet armyworm Spodoptera exigua reveals targets for pest control. .</title>
        <authorList>
            <person name="Simon S."/>
            <person name="Breeschoten T."/>
            <person name="Jansen H.J."/>
            <person name="Dirks R.P."/>
            <person name="Schranz M.E."/>
            <person name="Ros V.I.D."/>
        </authorList>
    </citation>
    <scope>NUCLEOTIDE SEQUENCE</scope>
    <source>
        <strain evidence="3">TB_SE_WUR_2020</strain>
    </source>
</reference>
<dbReference type="PANTHER" id="PTHR47331:SF5">
    <property type="entry name" value="RIBONUCLEASE H"/>
    <property type="match status" value="1"/>
</dbReference>
<feature type="domain" description="Peptidase A2" evidence="2">
    <location>
        <begin position="103"/>
        <end position="139"/>
    </location>
</feature>
<dbReference type="Gene3D" id="2.40.70.10">
    <property type="entry name" value="Acid Proteases"/>
    <property type="match status" value="1"/>
</dbReference>
<organism evidence="3 4">
    <name type="scientific">Spodoptera exigua</name>
    <name type="common">Beet armyworm</name>
    <name type="synonym">Noctua fulgens</name>
    <dbReference type="NCBI Taxonomy" id="7107"/>
    <lineage>
        <taxon>Eukaryota</taxon>
        <taxon>Metazoa</taxon>
        <taxon>Ecdysozoa</taxon>
        <taxon>Arthropoda</taxon>
        <taxon>Hexapoda</taxon>
        <taxon>Insecta</taxon>
        <taxon>Pterygota</taxon>
        <taxon>Neoptera</taxon>
        <taxon>Endopterygota</taxon>
        <taxon>Lepidoptera</taxon>
        <taxon>Glossata</taxon>
        <taxon>Ditrysia</taxon>
        <taxon>Noctuoidea</taxon>
        <taxon>Noctuidae</taxon>
        <taxon>Amphipyrinae</taxon>
        <taxon>Spodoptera</taxon>
    </lineage>
</organism>
<gene>
    <name evidence="3" type="ORF">HF086_013616</name>
</gene>
<dbReference type="InterPro" id="IPR021109">
    <property type="entry name" value="Peptidase_aspartic_dom_sf"/>
</dbReference>
<evidence type="ECO:0000259" key="2">
    <source>
        <dbReference type="PROSITE" id="PS50175"/>
    </source>
</evidence>
<dbReference type="InterPro" id="IPR001995">
    <property type="entry name" value="Peptidase_A2_cat"/>
</dbReference>
<dbReference type="GO" id="GO:0006508">
    <property type="term" value="P:proteolysis"/>
    <property type="evidence" value="ECO:0007669"/>
    <property type="project" value="InterPro"/>
</dbReference>
<accession>A0A922SEF8</accession>